<sequence>MNHLSLSGRRIFVREARNRKDDKNSKVYESQRTVAGKDIEIVKGMEFDLAADLVRLEYSEFEHDVMKRHITKDVLNEWSFSGSNQSGGFYDSVFKDYSAELVTTNCGSGKEQEGITMLSYEILNEWNFEKKNKSDREVGVASEATMKLSGSLEINKSVCSSGVRIVDVMNGGFMIRSLTQKGRRNKRKRR</sequence>
<organism evidence="1 2">
    <name type="scientific">Stylosanthes scabra</name>
    <dbReference type="NCBI Taxonomy" id="79078"/>
    <lineage>
        <taxon>Eukaryota</taxon>
        <taxon>Viridiplantae</taxon>
        <taxon>Streptophyta</taxon>
        <taxon>Embryophyta</taxon>
        <taxon>Tracheophyta</taxon>
        <taxon>Spermatophyta</taxon>
        <taxon>Magnoliopsida</taxon>
        <taxon>eudicotyledons</taxon>
        <taxon>Gunneridae</taxon>
        <taxon>Pentapetalae</taxon>
        <taxon>rosids</taxon>
        <taxon>fabids</taxon>
        <taxon>Fabales</taxon>
        <taxon>Fabaceae</taxon>
        <taxon>Papilionoideae</taxon>
        <taxon>50 kb inversion clade</taxon>
        <taxon>dalbergioids sensu lato</taxon>
        <taxon>Dalbergieae</taxon>
        <taxon>Pterocarpus clade</taxon>
        <taxon>Stylosanthes</taxon>
    </lineage>
</organism>
<keyword evidence="2" id="KW-1185">Reference proteome</keyword>
<protein>
    <submittedName>
        <fullName evidence="1">Uncharacterized protein</fullName>
    </submittedName>
</protein>
<name>A0ABU6X4D2_9FABA</name>
<evidence type="ECO:0000313" key="1">
    <source>
        <dbReference type="EMBL" id="MED6192055.1"/>
    </source>
</evidence>
<reference evidence="1 2" key="1">
    <citation type="journal article" date="2023" name="Plants (Basel)">
        <title>Bridging the Gap: Combining Genomics and Transcriptomics Approaches to Understand Stylosanthes scabra, an Orphan Legume from the Brazilian Caatinga.</title>
        <authorList>
            <person name="Ferreira-Neto J.R.C."/>
            <person name="da Silva M.D."/>
            <person name="Binneck E."/>
            <person name="de Melo N.F."/>
            <person name="da Silva R.H."/>
            <person name="de Melo A.L.T.M."/>
            <person name="Pandolfi V."/>
            <person name="Bustamante F.O."/>
            <person name="Brasileiro-Vidal A.C."/>
            <person name="Benko-Iseppon A.M."/>
        </authorList>
    </citation>
    <scope>NUCLEOTIDE SEQUENCE [LARGE SCALE GENOMIC DNA]</scope>
    <source>
        <tissue evidence="1">Leaves</tissue>
    </source>
</reference>
<dbReference type="EMBL" id="JASCZI010211462">
    <property type="protein sequence ID" value="MED6192055.1"/>
    <property type="molecule type" value="Genomic_DNA"/>
</dbReference>
<gene>
    <name evidence="1" type="ORF">PIB30_006554</name>
</gene>
<dbReference type="Proteomes" id="UP001341840">
    <property type="component" value="Unassembled WGS sequence"/>
</dbReference>
<proteinExistence type="predicted"/>
<accession>A0ABU6X4D2</accession>
<comment type="caution">
    <text evidence="1">The sequence shown here is derived from an EMBL/GenBank/DDBJ whole genome shotgun (WGS) entry which is preliminary data.</text>
</comment>
<evidence type="ECO:0000313" key="2">
    <source>
        <dbReference type="Proteomes" id="UP001341840"/>
    </source>
</evidence>